<evidence type="ECO:0000313" key="2">
    <source>
        <dbReference type="Proteomes" id="UP001595735"/>
    </source>
</evidence>
<keyword evidence="2" id="KW-1185">Reference proteome</keyword>
<protein>
    <submittedName>
        <fullName evidence="1">GLPGLI family protein</fullName>
    </submittedName>
</protein>
<evidence type="ECO:0000313" key="1">
    <source>
        <dbReference type="EMBL" id="MFC3758410.1"/>
    </source>
</evidence>
<dbReference type="Proteomes" id="UP001595735">
    <property type="component" value="Unassembled WGS sequence"/>
</dbReference>
<proteinExistence type="predicted"/>
<dbReference type="EMBL" id="JBHRYO010000002">
    <property type="protein sequence ID" value="MFC3758410.1"/>
    <property type="molecule type" value="Genomic_DNA"/>
</dbReference>
<organism evidence="1 2">
    <name type="scientific">Chryseobacterium tructae</name>
    <dbReference type="NCBI Taxonomy" id="1037380"/>
    <lineage>
        <taxon>Bacteria</taxon>
        <taxon>Pseudomonadati</taxon>
        <taxon>Bacteroidota</taxon>
        <taxon>Flavobacteriia</taxon>
        <taxon>Flavobacteriales</taxon>
        <taxon>Weeksellaceae</taxon>
        <taxon>Chryseobacterium group</taxon>
        <taxon>Chryseobacterium</taxon>
    </lineage>
</organism>
<comment type="caution">
    <text evidence="1">The sequence shown here is derived from an EMBL/GenBank/DDBJ whole genome shotgun (WGS) entry which is preliminary data.</text>
</comment>
<reference evidence="2" key="1">
    <citation type="journal article" date="2019" name="Int. J. Syst. Evol. Microbiol.">
        <title>The Global Catalogue of Microorganisms (GCM) 10K type strain sequencing project: providing services to taxonomists for standard genome sequencing and annotation.</title>
        <authorList>
            <consortium name="The Broad Institute Genomics Platform"/>
            <consortium name="The Broad Institute Genome Sequencing Center for Infectious Disease"/>
            <person name="Wu L."/>
            <person name="Ma J."/>
        </authorList>
    </citation>
    <scope>NUCLEOTIDE SEQUENCE [LARGE SCALE GENOMIC DNA]</scope>
    <source>
        <strain evidence="2">CECT 7798</strain>
    </source>
</reference>
<sequence>MRFFPMLFMLFLSSLFQSQSKQFFYEYHFIPDSTEKKQSITEIMVLDIDKKRSLFFGQEMYRSDSTLLSDSKKGIFSMPAEKPMIADQVIKYPNSNKIDYIKLVSYEKYIVSQEIELLWKLTSEFKTILNHKVQKATVSYGGRKWMAWFAQDIPFQDGPYKFYGLPGLILELEDDTKSHQYLIKGIKDNQEEFIYPKLNNYKISKVSYPQFIKIYKNYRISPVANLVGRIPDYEDENGNTVSGQQKVREIEKIKLDQIKKDNNIIEIDLLKK</sequence>
<dbReference type="Pfam" id="PF09697">
    <property type="entry name" value="Porph_ging"/>
    <property type="match status" value="1"/>
</dbReference>
<name>A0ABV7Y2I1_9FLAO</name>
<dbReference type="RefSeq" id="WP_290300254.1">
    <property type="nucleotide sequence ID" value="NZ_JAUFQR010000001.1"/>
</dbReference>
<accession>A0ABV7Y2I1</accession>
<dbReference type="NCBIfam" id="TIGR01200">
    <property type="entry name" value="GLPGLI"/>
    <property type="match status" value="1"/>
</dbReference>
<gene>
    <name evidence="1" type="ORF">ACFONJ_20715</name>
</gene>
<dbReference type="InterPro" id="IPR005901">
    <property type="entry name" value="GLPGLI"/>
</dbReference>